<comment type="caution">
    <text evidence="1">The sequence shown here is derived from an EMBL/GenBank/DDBJ whole genome shotgun (WGS) entry which is preliminary data.</text>
</comment>
<organism evidence="1 2">
    <name type="scientific">Phytophthora nicotianae CJ01A1</name>
    <dbReference type="NCBI Taxonomy" id="1317063"/>
    <lineage>
        <taxon>Eukaryota</taxon>
        <taxon>Sar</taxon>
        <taxon>Stramenopiles</taxon>
        <taxon>Oomycota</taxon>
        <taxon>Peronosporomycetes</taxon>
        <taxon>Peronosporales</taxon>
        <taxon>Peronosporaceae</taxon>
        <taxon>Phytophthora</taxon>
    </lineage>
</organism>
<proteinExistence type="predicted"/>
<dbReference type="Proteomes" id="UP000018958">
    <property type="component" value="Unassembled WGS sequence"/>
</dbReference>
<sequence length="48" mass="5307">TGKLCVKLSARTTPILLLAEKVSKDGDTANQLEMEIGDYLHLQYANML</sequence>
<name>W2XP13_PHYNI</name>
<accession>W2XP13</accession>
<reference evidence="1 2" key="1">
    <citation type="submission" date="2013-11" db="EMBL/GenBank/DDBJ databases">
        <title>The Genome Sequence of Phytophthora parasitica CJ01A1.</title>
        <authorList>
            <consortium name="The Broad Institute Genomics Platform"/>
            <person name="Russ C."/>
            <person name="Tyler B."/>
            <person name="Panabieres F."/>
            <person name="Shan W."/>
            <person name="Tripathy S."/>
            <person name="Grunwald N."/>
            <person name="Machado M."/>
            <person name="Johnson C.S."/>
            <person name="Walker B."/>
            <person name="Young S.K."/>
            <person name="Zeng Q."/>
            <person name="Gargeya S."/>
            <person name="Fitzgerald M."/>
            <person name="Haas B."/>
            <person name="Abouelleil A."/>
            <person name="Allen A.W."/>
            <person name="Alvarado L."/>
            <person name="Arachchi H.M."/>
            <person name="Berlin A.M."/>
            <person name="Chapman S.B."/>
            <person name="Gainer-Dewar J."/>
            <person name="Goldberg J."/>
            <person name="Griggs A."/>
            <person name="Gujja S."/>
            <person name="Hansen M."/>
            <person name="Howarth C."/>
            <person name="Imamovic A."/>
            <person name="Ireland A."/>
            <person name="Larimer J."/>
            <person name="McCowan C."/>
            <person name="Murphy C."/>
            <person name="Pearson M."/>
            <person name="Poon T.W."/>
            <person name="Priest M."/>
            <person name="Roberts A."/>
            <person name="Saif S."/>
            <person name="Shea T."/>
            <person name="Sisk P."/>
            <person name="Sykes S."/>
            <person name="Wortman J."/>
            <person name="Nusbaum C."/>
            <person name="Birren B."/>
        </authorList>
    </citation>
    <scope>NUCLEOTIDE SEQUENCE [LARGE SCALE GENOMIC DNA]</scope>
    <source>
        <strain evidence="1 2">CJ01A1</strain>
    </source>
</reference>
<dbReference type="AlphaFoldDB" id="W2XP13"/>
<protein>
    <submittedName>
        <fullName evidence="1">Uncharacterized protein</fullName>
    </submittedName>
</protein>
<evidence type="ECO:0000313" key="2">
    <source>
        <dbReference type="Proteomes" id="UP000018958"/>
    </source>
</evidence>
<feature type="non-terminal residue" evidence="1">
    <location>
        <position position="1"/>
    </location>
</feature>
<evidence type="ECO:0000313" key="1">
    <source>
        <dbReference type="EMBL" id="ETP24207.1"/>
    </source>
</evidence>
<dbReference type="EMBL" id="ANIX01000573">
    <property type="protein sequence ID" value="ETP24207.1"/>
    <property type="molecule type" value="Genomic_DNA"/>
</dbReference>
<gene>
    <name evidence="1" type="ORF">F441_02742</name>
</gene>